<sequence>MLNVKTPYPPILGRQDYPDSLRARGALENHINELIKLGVIREFGITEEVEVTTPVITTWNNEKSRMVVYFRELNTYTIPDRYPIPRTHHTLT</sequence>
<protein>
    <submittedName>
        <fullName evidence="1">Uncharacterized protein</fullName>
    </submittedName>
</protein>
<name>A0A9Q3H298_9BASI</name>
<reference evidence="1" key="1">
    <citation type="submission" date="2021-03" db="EMBL/GenBank/DDBJ databases">
        <title>Draft genome sequence of rust myrtle Austropuccinia psidii MF-1, a brazilian biotype.</title>
        <authorList>
            <person name="Quecine M.C."/>
            <person name="Pachon D.M.R."/>
            <person name="Bonatelli M.L."/>
            <person name="Correr F.H."/>
            <person name="Franceschini L.M."/>
            <person name="Leite T.F."/>
            <person name="Margarido G.R.A."/>
            <person name="Almeida C.A."/>
            <person name="Ferrarezi J.A."/>
            <person name="Labate C.A."/>
        </authorList>
    </citation>
    <scope>NUCLEOTIDE SEQUENCE</scope>
    <source>
        <strain evidence="1">MF-1</strain>
    </source>
</reference>
<accession>A0A9Q3H298</accession>
<organism evidence="1 2">
    <name type="scientific">Austropuccinia psidii MF-1</name>
    <dbReference type="NCBI Taxonomy" id="1389203"/>
    <lineage>
        <taxon>Eukaryota</taxon>
        <taxon>Fungi</taxon>
        <taxon>Dikarya</taxon>
        <taxon>Basidiomycota</taxon>
        <taxon>Pucciniomycotina</taxon>
        <taxon>Pucciniomycetes</taxon>
        <taxon>Pucciniales</taxon>
        <taxon>Sphaerophragmiaceae</taxon>
        <taxon>Austropuccinia</taxon>
    </lineage>
</organism>
<dbReference type="Gene3D" id="3.10.10.10">
    <property type="entry name" value="HIV Type 1 Reverse Transcriptase, subunit A, domain 1"/>
    <property type="match status" value="1"/>
</dbReference>
<comment type="caution">
    <text evidence="1">The sequence shown here is derived from an EMBL/GenBank/DDBJ whole genome shotgun (WGS) entry which is preliminary data.</text>
</comment>
<dbReference type="InterPro" id="IPR043502">
    <property type="entry name" value="DNA/RNA_pol_sf"/>
</dbReference>
<gene>
    <name evidence="1" type="ORF">O181_028903</name>
</gene>
<dbReference type="AlphaFoldDB" id="A0A9Q3H298"/>
<proteinExistence type="predicted"/>
<keyword evidence="2" id="KW-1185">Reference proteome</keyword>
<evidence type="ECO:0000313" key="2">
    <source>
        <dbReference type="Proteomes" id="UP000765509"/>
    </source>
</evidence>
<dbReference type="Proteomes" id="UP000765509">
    <property type="component" value="Unassembled WGS sequence"/>
</dbReference>
<evidence type="ECO:0000313" key="1">
    <source>
        <dbReference type="EMBL" id="MBW0489188.1"/>
    </source>
</evidence>
<dbReference type="EMBL" id="AVOT02009958">
    <property type="protein sequence ID" value="MBW0489188.1"/>
    <property type="molecule type" value="Genomic_DNA"/>
</dbReference>
<dbReference type="SUPFAM" id="SSF56672">
    <property type="entry name" value="DNA/RNA polymerases"/>
    <property type="match status" value="1"/>
</dbReference>